<keyword evidence="4" id="KW-0597">Phosphoprotein</keyword>
<dbReference type="InterPro" id="IPR050428">
    <property type="entry name" value="TCS_sensor_his_kinase"/>
</dbReference>
<keyword evidence="6 10" id="KW-0812">Transmembrane</keyword>
<dbReference type="RefSeq" id="WP_341367414.1">
    <property type="nucleotide sequence ID" value="NZ_CP150951.2"/>
</dbReference>
<keyword evidence="8 10" id="KW-1133">Transmembrane helix</keyword>
<evidence type="ECO:0000256" key="2">
    <source>
        <dbReference type="ARBA" id="ARBA00004370"/>
    </source>
</evidence>
<evidence type="ECO:0000256" key="7">
    <source>
        <dbReference type="ARBA" id="ARBA00022777"/>
    </source>
</evidence>
<evidence type="ECO:0000256" key="9">
    <source>
        <dbReference type="ARBA" id="ARBA00023136"/>
    </source>
</evidence>
<dbReference type="PANTHER" id="PTHR45436">
    <property type="entry name" value="SENSOR HISTIDINE KINASE YKOH"/>
    <property type="match status" value="1"/>
</dbReference>
<dbReference type="PRINTS" id="PR00344">
    <property type="entry name" value="BCTRLSENSOR"/>
</dbReference>
<feature type="transmembrane region" description="Helical" evidence="10">
    <location>
        <begin position="162"/>
        <end position="185"/>
    </location>
</feature>
<evidence type="ECO:0000259" key="11">
    <source>
        <dbReference type="PROSITE" id="PS50109"/>
    </source>
</evidence>
<evidence type="ECO:0000256" key="5">
    <source>
        <dbReference type="ARBA" id="ARBA00022679"/>
    </source>
</evidence>
<comment type="subcellular location">
    <subcellularLocation>
        <location evidence="2">Membrane</location>
    </subcellularLocation>
</comment>
<gene>
    <name evidence="12" type="ORF">AABB29_01170</name>
</gene>
<dbReference type="SMART" id="SM00387">
    <property type="entry name" value="HATPase_c"/>
    <property type="match status" value="1"/>
</dbReference>
<dbReference type="InterPro" id="IPR003594">
    <property type="entry name" value="HATPase_dom"/>
</dbReference>
<dbReference type="Proteomes" id="UP001440612">
    <property type="component" value="Chromosome"/>
</dbReference>
<dbReference type="Gene3D" id="1.10.287.130">
    <property type="match status" value="1"/>
</dbReference>
<feature type="domain" description="Histidine kinase" evidence="11">
    <location>
        <begin position="241"/>
        <end position="443"/>
    </location>
</feature>
<dbReference type="EMBL" id="CP150951">
    <property type="protein sequence ID" value="WZC49304.1"/>
    <property type="molecule type" value="Genomic_DNA"/>
</dbReference>
<dbReference type="Gene3D" id="3.30.565.10">
    <property type="entry name" value="Histidine kinase-like ATPase, C-terminal domain"/>
    <property type="match status" value="1"/>
</dbReference>
<reference evidence="13" key="1">
    <citation type="submission" date="2024-04" db="EMBL/GenBank/DDBJ databases">
        <title>Phylogenomic analyses of a clade within the roseobacter group suggest taxonomic reassignments of species of the genera Aestuariivita, Citreicella, Loktanella, Nautella, Pelagibaca, Ruegeria, Thalassobius, Thiobacimonas and Tropicibacter, and the proposal o.</title>
        <authorList>
            <person name="Jeon C.O."/>
        </authorList>
    </citation>
    <scope>NUCLEOTIDE SEQUENCE [LARGE SCALE GENOMIC DNA]</scope>
    <source>
        <strain evidence="13">BS5-3</strain>
    </source>
</reference>
<comment type="catalytic activity">
    <reaction evidence="1">
        <text>ATP + protein L-histidine = ADP + protein N-phospho-L-histidine.</text>
        <dbReference type="EC" id="2.7.13.3"/>
    </reaction>
</comment>
<feature type="transmembrane region" description="Helical" evidence="10">
    <location>
        <begin position="6"/>
        <end position="32"/>
    </location>
</feature>
<dbReference type="PROSITE" id="PS50109">
    <property type="entry name" value="HIS_KIN"/>
    <property type="match status" value="1"/>
</dbReference>
<keyword evidence="9 10" id="KW-0472">Membrane</keyword>
<organism evidence="12 13">
    <name type="scientific">Yoonia phaeophyticola</name>
    <dbReference type="NCBI Taxonomy" id="3137369"/>
    <lineage>
        <taxon>Bacteria</taxon>
        <taxon>Pseudomonadati</taxon>
        <taxon>Pseudomonadota</taxon>
        <taxon>Alphaproteobacteria</taxon>
        <taxon>Rhodobacterales</taxon>
        <taxon>Paracoccaceae</taxon>
        <taxon>Yoonia</taxon>
    </lineage>
</organism>
<proteinExistence type="predicted"/>
<protein>
    <recommendedName>
        <fullName evidence="3">histidine kinase</fullName>
        <ecNumber evidence="3">2.7.13.3</ecNumber>
    </recommendedName>
</protein>
<keyword evidence="13" id="KW-1185">Reference proteome</keyword>
<evidence type="ECO:0000256" key="1">
    <source>
        <dbReference type="ARBA" id="ARBA00000085"/>
    </source>
</evidence>
<accession>A0ABZ2V558</accession>
<dbReference type="EC" id="2.7.13.3" evidence="3"/>
<dbReference type="InterPro" id="IPR005467">
    <property type="entry name" value="His_kinase_dom"/>
</dbReference>
<evidence type="ECO:0000313" key="13">
    <source>
        <dbReference type="Proteomes" id="UP001440612"/>
    </source>
</evidence>
<keyword evidence="5" id="KW-0808">Transferase</keyword>
<dbReference type="PANTHER" id="PTHR45436:SF5">
    <property type="entry name" value="SENSOR HISTIDINE KINASE TRCS"/>
    <property type="match status" value="1"/>
</dbReference>
<dbReference type="InterPro" id="IPR036890">
    <property type="entry name" value="HATPase_C_sf"/>
</dbReference>
<dbReference type="Pfam" id="PF02518">
    <property type="entry name" value="HATPase_c"/>
    <property type="match status" value="1"/>
</dbReference>
<sequence>MKSLRARAVVGGILSAIVIIALGITGLASLGLRQTEQSFDAMLERRHEVVIAVVETYRTTPDMLARRITDPDFQRPFSGEYWQIQAPDGSVLASPSLQDMRLPVIAQPDDAQENRSLRMPDGQTVRNIGRLLQFDDGQSWYVQVASSLQRLQDNQTLFRRNLLVTFGVVAAVGVFGALLQVTLVLRPLNALRRDVARRWQGEDGLDIAEYPTEVVPLVNDINSLLERNREISHRSRRQAADLAHAIKTPSAILRNALEELRQDGHDMQISLDALDRLDAQLNRSFARMRADGKAEMPVILDVSAALDRMVRAFDALARNAECSLIAEIAPDMHTRIEPSDFDEIIGNLLDNAVKWSKTQVRVNAFEQDGLLTIVVADDGSGIAEADMAFVTQSGQRLDTAQPGTGLGLAIVKDLTHAYDGALGLERADTLGGLAATVTLKAAIPPQS</sequence>
<evidence type="ECO:0000256" key="6">
    <source>
        <dbReference type="ARBA" id="ARBA00022692"/>
    </source>
</evidence>
<evidence type="ECO:0000256" key="8">
    <source>
        <dbReference type="ARBA" id="ARBA00022989"/>
    </source>
</evidence>
<evidence type="ECO:0000313" key="12">
    <source>
        <dbReference type="EMBL" id="WZC49304.1"/>
    </source>
</evidence>
<dbReference type="InterPro" id="IPR004358">
    <property type="entry name" value="Sig_transdc_His_kin-like_C"/>
</dbReference>
<dbReference type="GO" id="GO:0016301">
    <property type="term" value="F:kinase activity"/>
    <property type="evidence" value="ECO:0007669"/>
    <property type="project" value="UniProtKB-KW"/>
</dbReference>
<keyword evidence="7 12" id="KW-0418">Kinase</keyword>
<evidence type="ECO:0000256" key="4">
    <source>
        <dbReference type="ARBA" id="ARBA00022553"/>
    </source>
</evidence>
<evidence type="ECO:0000256" key="3">
    <source>
        <dbReference type="ARBA" id="ARBA00012438"/>
    </source>
</evidence>
<evidence type="ECO:0000256" key="10">
    <source>
        <dbReference type="SAM" id="Phobius"/>
    </source>
</evidence>
<dbReference type="SUPFAM" id="SSF55874">
    <property type="entry name" value="ATPase domain of HSP90 chaperone/DNA topoisomerase II/histidine kinase"/>
    <property type="match status" value="1"/>
</dbReference>
<name>A0ABZ2V558_9RHOB</name>